<dbReference type="EMBL" id="KQ241687">
    <property type="protein sequence ID" value="KNC85725.1"/>
    <property type="molecule type" value="Genomic_DNA"/>
</dbReference>
<protein>
    <submittedName>
        <fullName evidence="2">Uncharacterized protein</fullName>
    </submittedName>
</protein>
<gene>
    <name evidence="2" type="ORF">SARC_02099</name>
</gene>
<proteinExistence type="predicted"/>
<dbReference type="Proteomes" id="UP000054560">
    <property type="component" value="Unassembled WGS sequence"/>
</dbReference>
<sequence length="925" mass="102880">MSRSRIRKSIQGSQSQDVIYENIPLKGHASDGMDVFDERPYSLGLTHGMLGNAHSQDCLYTPTDMRGLYDSDHALPMVGRSHKLKSSVSQGNNRMTTSSQDRFVFTALPPSMPSSFVAVGSVGMSRSDQANARKSSGSYNPRNGIFITSSEVEMIQFTAELLARERQQAVPTLLRKLAVASHRPSSAHNTQQIVEILLGADKVTGEDERMLTTAMMNLYDSTSKFEKDSAALMLYTVLMDGPRADLVFHLFYTLHVEYYRVEGSHHIYTQVYTQLLELLQWMLCVSQEAERDFSGLWYRALLCWMTFAEGHSSLPINCELLTALLSHAAYQLSASDRMRVASILISQTTSSTPGRPLNEMTGDMLGLISDLFMNSTSCTERSLLFKALALHAFDRFGSDQSDDPLVHRSVVIKFLLQSGADAAFQQIGPCFSPRFAEELGNELLNLGAGAHELSLQPKAAALVPVIVEEIYTLVRHSFELHRAFSPIVTSLTDNPYSNNEDAIEEVILLYASNVKSDHRNAQALVREVVLKSNLAFVNNEDHVINSLMDRIARLFSSKANLACTKAIRNTARGYAMALKNVSLIYVHKDRHNIRSDVTREAVLKWVAKRTKPLRAHVQNDILTQTFCVEAFVSIAYVPAAVTNSRHFERWHGIFEGEGTISAVHAKLCDTAFVNVVLGIGSHRKQAHDIKVCDRRTWAHRAALLILSIACSPGKAMFEKMGGFKVFKPLTTSNDPVIAWMASSWTLTRFKADHPKLYEDLKLKIWGRHNLPPKNPYQRMRDLLNFKQQYTPGNTPNATPTNTPMMTPRGRGATGSGGERTKLVRTHSQPATPTALLSHQYNARVGVSNLNINANIQAHTQIQPYTNGSAHTREQLLPRKGLSRLPSHLSQPSTPVLPSIEKVQSPKLQMSLGSPLLQELVIDGSE</sequence>
<dbReference type="AlphaFoldDB" id="A0A0L0G9P6"/>
<feature type="region of interest" description="Disordered" evidence="1">
    <location>
        <begin position="789"/>
        <end position="819"/>
    </location>
</feature>
<reference evidence="2 3" key="1">
    <citation type="submission" date="2011-02" db="EMBL/GenBank/DDBJ databases">
        <title>The Genome Sequence of Sphaeroforma arctica JP610.</title>
        <authorList>
            <consortium name="The Broad Institute Genome Sequencing Platform"/>
            <person name="Russ C."/>
            <person name="Cuomo C."/>
            <person name="Young S.K."/>
            <person name="Zeng Q."/>
            <person name="Gargeya S."/>
            <person name="Alvarado L."/>
            <person name="Berlin A."/>
            <person name="Chapman S.B."/>
            <person name="Chen Z."/>
            <person name="Freedman E."/>
            <person name="Gellesch M."/>
            <person name="Goldberg J."/>
            <person name="Griggs A."/>
            <person name="Gujja S."/>
            <person name="Heilman E."/>
            <person name="Heiman D."/>
            <person name="Howarth C."/>
            <person name="Mehta T."/>
            <person name="Neiman D."/>
            <person name="Pearson M."/>
            <person name="Roberts A."/>
            <person name="Saif S."/>
            <person name="Shea T."/>
            <person name="Shenoy N."/>
            <person name="Sisk P."/>
            <person name="Stolte C."/>
            <person name="Sykes S."/>
            <person name="White J."/>
            <person name="Yandava C."/>
            <person name="Burger G."/>
            <person name="Gray M.W."/>
            <person name="Holland P.W.H."/>
            <person name="King N."/>
            <person name="Lang F.B.F."/>
            <person name="Roger A.J."/>
            <person name="Ruiz-Trillo I."/>
            <person name="Haas B."/>
            <person name="Nusbaum C."/>
            <person name="Birren B."/>
        </authorList>
    </citation>
    <scope>NUCLEOTIDE SEQUENCE [LARGE SCALE GENOMIC DNA]</scope>
    <source>
        <strain evidence="2 3">JP610</strain>
    </source>
</reference>
<evidence type="ECO:0000313" key="3">
    <source>
        <dbReference type="Proteomes" id="UP000054560"/>
    </source>
</evidence>
<organism evidence="2 3">
    <name type="scientific">Sphaeroforma arctica JP610</name>
    <dbReference type="NCBI Taxonomy" id="667725"/>
    <lineage>
        <taxon>Eukaryota</taxon>
        <taxon>Ichthyosporea</taxon>
        <taxon>Ichthyophonida</taxon>
        <taxon>Sphaeroforma</taxon>
    </lineage>
</organism>
<dbReference type="GeneID" id="25902603"/>
<keyword evidence="3" id="KW-1185">Reference proteome</keyword>
<name>A0A0L0G9P6_9EUKA</name>
<evidence type="ECO:0000313" key="2">
    <source>
        <dbReference type="EMBL" id="KNC85725.1"/>
    </source>
</evidence>
<evidence type="ECO:0000256" key="1">
    <source>
        <dbReference type="SAM" id="MobiDB-lite"/>
    </source>
</evidence>
<feature type="compositionally biased region" description="Low complexity" evidence="1">
    <location>
        <begin position="790"/>
        <end position="807"/>
    </location>
</feature>
<dbReference type="RefSeq" id="XP_014159627.1">
    <property type="nucleotide sequence ID" value="XM_014304152.1"/>
</dbReference>
<accession>A0A0L0G9P6</accession>